<sequence length="321" mass="36504">MHNLKFYDLHSSAPDLKKDVLNGLSSRPKAIPPKFFYDERGSFLFEQITKMPEYYPTRTEVNLINEYSSDMASQLPKKCLLIDLGSGSSEKVRLIIDALQPAAYMPIDISKEYLRQSAQKMAQDYPNLDIHAVCADYSNEFRLPYCPESMQRVAFFPGSSIGNFDPAEAQEFLRRVAGFLGKNGTLLIGVDLKKDPALLNNAYNDSQGVTASFNMNLLRRINDELNSDFDLSYFYHHAFYNESLGRIEMHLVSDKPQKVSMEGKEFIFAEGESIHTESSYKYTVDEFDNLSSEAGFQLKRVWVDSSELFSIHCLLARPAEA</sequence>
<dbReference type="PANTHER" id="PTHR43397:SF1">
    <property type="entry name" value="ERGOTHIONEINE BIOSYNTHESIS PROTEIN 1"/>
    <property type="match status" value="1"/>
</dbReference>
<dbReference type="Gene3D" id="3.40.50.150">
    <property type="entry name" value="Vaccinia Virus protein VP39"/>
    <property type="match status" value="1"/>
</dbReference>
<feature type="domain" description="Histidine-specific methyltransferase SAM-dependent" evidence="3">
    <location>
        <begin position="17"/>
        <end position="314"/>
    </location>
</feature>
<dbReference type="InterPro" id="IPR019257">
    <property type="entry name" value="MeTrfase_dom"/>
</dbReference>
<dbReference type="InterPro" id="IPR051128">
    <property type="entry name" value="EgtD_Methyltrsf_superfamily"/>
</dbReference>
<dbReference type="InterPro" id="IPR017804">
    <property type="entry name" value="MeTrfase_EgtD-like"/>
</dbReference>
<dbReference type="InterPro" id="IPR035094">
    <property type="entry name" value="EgtD"/>
</dbReference>
<accession>A0A450W805</accession>
<dbReference type="NCBIfam" id="TIGR03438">
    <property type="entry name" value="egtD_ergothio"/>
    <property type="match status" value="1"/>
</dbReference>
<dbReference type="EMBL" id="CAADFN010000002">
    <property type="protein sequence ID" value="VFK13182.1"/>
    <property type="molecule type" value="Genomic_DNA"/>
</dbReference>
<evidence type="ECO:0000313" key="4">
    <source>
        <dbReference type="EMBL" id="VFJ88463.1"/>
    </source>
</evidence>
<keyword evidence="2 5" id="KW-0808">Transferase</keyword>
<organism evidence="5">
    <name type="scientific">Candidatus Kentrum sp. LFY</name>
    <dbReference type="NCBI Taxonomy" id="2126342"/>
    <lineage>
        <taxon>Bacteria</taxon>
        <taxon>Pseudomonadati</taxon>
        <taxon>Pseudomonadota</taxon>
        <taxon>Gammaproteobacteria</taxon>
        <taxon>Candidatus Kentrum</taxon>
    </lineage>
</organism>
<protein>
    <submittedName>
        <fullName evidence="5">Dimethylhistidine N-methyltransferase</fullName>
    </submittedName>
</protein>
<dbReference type="InterPro" id="IPR029063">
    <property type="entry name" value="SAM-dependent_MTases_sf"/>
</dbReference>
<dbReference type="AlphaFoldDB" id="A0A450W805"/>
<keyword evidence="1 5" id="KW-0489">Methyltransferase</keyword>
<dbReference type="PANTHER" id="PTHR43397">
    <property type="entry name" value="ERGOTHIONEINE BIOSYNTHESIS PROTEIN 1"/>
    <property type="match status" value="1"/>
</dbReference>
<dbReference type="GO" id="GO:0032259">
    <property type="term" value="P:methylation"/>
    <property type="evidence" value="ECO:0007669"/>
    <property type="project" value="UniProtKB-KW"/>
</dbReference>
<name>A0A450W805_9GAMM</name>
<evidence type="ECO:0000256" key="1">
    <source>
        <dbReference type="ARBA" id="ARBA00022603"/>
    </source>
</evidence>
<reference evidence="5" key="1">
    <citation type="submission" date="2019-02" db="EMBL/GenBank/DDBJ databases">
        <authorList>
            <person name="Gruber-Vodicka R. H."/>
            <person name="Seah K. B. B."/>
        </authorList>
    </citation>
    <scope>NUCLEOTIDE SEQUENCE</scope>
    <source>
        <strain evidence="5">BECK_BY7</strain>
        <strain evidence="4">BECK_M6</strain>
    </source>
</reference>
<dbReference type="PIRSF" id="PIRSF018005">
    <property type="entry name" value="UCP018005"/>
    <property type="match status" value="1"/>
</dbReference>
<gene>
    <name evidence="4" type="ORF">BECKLFY1418A_GA0070994_100437</name>
    <name evidence="5" type="ORF">BECKLFY1418C_GA0070996_100290</name>
</gene>
<evidence type="ECO:0000313" key="5">
    <source>
        <dbReference type="EMBL" id="VFK13182.1"/>
    </source>
</evidence>
<dbReference type="SUPFAM" id="SSF53335">
    <property type="entry name" value="S-adenosyl-L-methionine-dependent methyltransferases"/>
    <property type="match status" value="1"/>
</dbReference>
<dbReference type="EMBL" id="CAADFH010000004">
    <property type="protein sequence ID" value="VFJ88463.1"/>
    <property type="molecule type" value="Genomic_DNA"/>
</dbReference>
<dbReference type="Pfam" id="PF10017">
    <property type="entry name" value="Methyltransf_33"/>
    <property type="match status" value="1"/>
</dbReference>
<dbReference type="GO" id="GO:0008168">
    <property type="term" value="F:methyltransferase activity"/>
    <property type="evidence" value="ECO:0007669"/>
    <property type="project" value="UniProtKB-KW"/>
</dbReference>
<proteinExistence type="predicted"/>
<evidence type="ECO:0000256" key="2">
    <source>
        <dbReference type="ARBA" id="ARBA00022679"/>
    </source>
</evidence>
<evidence type="ECO:0000259" key="3">
    <source>
        <dbReference type="Pfam" id="PF10017"/>
    </source>
</evidence>